<evidence type="ECO:0000313" key="3">
    <source>
        <dbReference type="Proteomes" id="UP001154114"/>
    </source>
</evidence>
<accession>A0A9N8L2I9</accession>
<sequence length="270" mass="31082">MWKMNVVFLQIALVAIPVSSVWSLSENDHNAIEKTMNPIMEKCFEPCGVKESKVEEDDFDPCLKKCFVKTLNVLNDKGQLNQDVMNTMFKNFVEDEAESKQKQKQFEDCYNDENSSVAEDAEAETKRTDIVFECLDSTLDECISEDDAMDARKTIQPIITKCLEECGLKKVEVVNGHVVEPCLKKCAVKKLKVLDDNNQLDRKVLHELFVSHIADEAVSANIEKRYEMCYDVIWATENKYATERWKSNQSEVESYCKYHQIAQINKVFCS</sequence>
<keyword evidence="3" id="KW-1185">Reference proteome</keyword>
<dbReference type="Proteomes" id="UP001154114">
    <property type="component" value="Chromosome 7"/>
</dbReference>
<dbReference type="AlphaFoldDB" id="A0A9N8L2I9"/>
<gene>
    <name evidence="2" type="ORF">CINC_LOCUS12016</name>
</gene>
<keyword evidence="1" id="KW-0732">Signal</keyword>
<evidence type="ECO:0000256" key="1">
    <source>
        <dbReference type="SAM" id="SignalP"/>
    </source>
</evidence>
<dbReference type="EMBL" id="LR824010">
    <property type="protein sequence ID" value="CAD0197737.1"/>
    <property type="molecule type" value="Genomic_DNA"/>
</dbReference>
<name>A0A9N8L2I9_CHRIL</name>
<dbReference type="Gene3D" id="1.10.238.20">
    <property type="entry name" value="Pheromone/general odorant binding protein domain"/>
    <property type="match status" value="2"/>
</dbReference>
<dbReference type="SUPFAM" id="SSF47565">
    <property type="entry name" value="Insect pheromone/odorant-binding proteins"/>
    <property type="match status" value="2"/>
</dbReference>
<proteinExistence type="predicted"/>
<dbReference type="InterPro" id="IPR036728">
    <property type="entry name" value="PBP_GOBP_sf"/>
</dbReference>
<feature type="signal peptide" evidence="1">
    <location>
        <begin position="1"/>
        <end position="23"/>
    </location>
</feature>
<protein>
    <submittedName>
        <fullName evidence="2">Uncharacterized protein</fullName>
    </submittedName>
</protein>
<organism evidence="2 3">
    <name type="scientific">Chrysodeixis includens</name>
    <name type="common">Soybean looper</name>
    <name type="synonym">Pseudoplusia includens</name>
    <dbReference type="NCBI Taxonomy" id="689277"/>
    <lineage>
        <taxon>Eukaryota</taxon>
        <taxon>Metazoa</taxon>
        <taxon>Ecdysozoa</taxon>
        <taxon>Arthropoda</taxon>
        <taxon>Hexapoda</taxon>
        <taxon>Insecta</taxon>
        <taxon>Pterygota</taxon>
        <taxon>Neoptera</taxon>
        <taxon>Endopterygota</taxon>
        <taxon>Lepidoptera</taxon>
        <taxon>Glossata</taxon>
        <taxon>Ditrysia</taxon>
        <taxon>Noctuoidea</taxon>
        <taxon>Noctuidae</taxon>
        <taxon>Plusiinae</taxon>
        <taxon>Chrysodeixis</taxon>
    </lineage>
</organism>
<reference evidence="2" key="1">
    <citation type="submission" date="2021-12" db="EMBL/GenBank/DDBJ databases">
        <authorList>
            <person name="King R."/>
        </authorList>
    </citation>
    <scope>NUCLEOTIDE SEQUENCE</scope>
</reference>
<feature type="chain" id="PRO_5040253550" evidence="1">
    <location>
        <begin position="24"/>
        <end position="270"/>
    </location>
</feature>
<evidence type="ECO:0000313" key="2">
    <source>
        <dbReference type="EMBL" id="CAD0197737.1"/>
    </source>
</evidence>
<dbReference type="GO" id="GO:0005549">
    <property type="term" value="F:odorant binding"/>
    <property type="evidence" value="ECO:0007669"/>
    <property type="project" value="InterPro"/>
</dbReference>
<dbReference type="OrthoDB" id="8014875at2759"/>